<dbReference type="SUPFAM" id="SSF51120">
    <property type="entry name" value="beta-Roll"/>
    <property type="match status" value="4"/>
</dbReference>
<dbReference type="RefSeq" id="WP_208609277.1">
    <property type="nucleotide sequence ID" value="NZ_FPBD01000011.1"/>
</dbReference>
<dbReference type="PROSITE" id="PS00330">
    <property type="entry name" value="HEMOLYSIN_CALCIUM"/>
    <property type="match status" value="3"/>
</dbReference>
<proteinExistence type="predicted"/>
<feature type="non-terminal residue" evidence="3">
    <location>
        <position position="1"/>
    </location>
</feature>
<gene>
    <name evidence="3" type="ORF">SAMN05444141_11176</name>
</gene>
<dbReference type="PANTHER" id="PTHR38340">
    <property type="entry name" value="S-LAYER PROTEIN"/>
    <property type="match status" value="1"/>
</dbReference>
<dbReference type="Proteomes" id="UP000183371">
    <property type="component" value="Unassembled WGS sequence"/>
</dbReference>
<dbReference type="Gene3D" id="2.150.10.10">
    <property type="entry name" value="Serralysin-like metalloprotease, C-terminal"/>
    <property type="match status" value="5"/>
</dbReference>
<dbReference type="GO" id="GO:0005576">
    <property type="term" value="C:extracellular region"/>
    <property type="evidence" value="ECO:0007669"/>
    <property type="project" value="UniProtKB-SubCell"/>
</dbReference>
<comment type="subcellular location">
    <subcellularLocation>
        <location evidence="1">Secreted</location>
    </subcellularLocation>
</comment>
<reference evidence="4" key="1">
    <citation type="submission" date="2016-10" db="EMBL/GenBank/DDBJ databases">
        <authorList>
            <person name="Varghese N."/>
            <person name="Submissions S."/>
        </authorList>
    </citation>
    <scope>NUCLEOTIDE SEQUENCE [LARGE SCALE GENOMIC DNA]</scope>
    <source>
        <strain evidence="4">DSM 17465</strain>
    </source>
</reference>
<dbReference type="PANTHER" id="PTHR38340:SF1">
    <property type="entry name" value="S-LAYER PROTEIN"/>
    <property type="match status" value="1"/>
</dbReference>
<sequence length="711" mass="75912">QGLPQWLSFQNNRFSGTPPQAAVGDLQIQVIADDGQAQVAAPFTLAIAQNAPIMGTSANETLKGTAATDVIHGLAGNDKLYGYAGNDKLYGGEGNDYFWGDAGADLIDGGPGVDFARYGASNVAVHINLSTGTASGGYAQGDVLLNIESLEGSNFDDVLIGDDRSNGLYALSGKDRLEGKGGNDTLNAYGSGADILDGGEGSDVARYYYAKSGVTVNLADPSQNKGDAKGDTYISIERIMGTRDHADTLIGDAGNNTLYGYGGDDILNGGAGSDALYGGAGADQLIGGTGGGDSARYTASPAGVSVNLTTGAVSGGYAEGDTLSGIEYVEGSHHNDVLIGDEQTNGLYGHRGDDRLEGKGGNDYLNAYGGGNDYLDGGSGFDIARYRWSKHAMTINLAAPSQNTGDAAGETYVSIEGAMGSDAYGDTIIGNASDNKLWGYGGNDTLNGAAGNDRLYGGKGNDTFIFEGPFFGRDVIEDFEHGFGFGDKARFDKLIFANFDHLMRNATQQSGNLVIKLNDSNTVTLRNTRKADLKASNFEFVSASSAYTHISTHEVPRQSTRYYEGCISYLKTVREETYRYKTGATYVRENGFGTPHSEGDKCTYRRELEERWISVKFSSHNAGWGYLEDKNKNRTQSNKGPFNNGPYKAIAVKRQSRCQTATFTITNLFKTYSRDKKTNPIGAVLYSNWKYISQRNTSDTITHRADNDDRC</sequence>
<dbReference type="GO" id="GO:0016020">
    <property type="term" value="C:membrane"/>
    <property type="evidence" value="ECO:0007669"/>
    <property type="project" value="InterPro"/>
</dbReference>
<name>A0A1I7DVF7_9HYPH</name>
<protein>
    <submittedName>
        <fullName evidence="3">Ca2+-binding protein, RTX toxin-related</fullName>
    </submittedName>
</protein>
<dbReference type="AlphaFoldDB" id="A0A1I7DVF7"/>
<organism evidence="3 4">
    <name type="scientific">Pseudovibrio denitrificans</name>
    <dbReference type="NCBI Taxonomy" id="258256"/>
    <lineage>
        <taxon>Bacteria</taxon>
        <taxon>Pseudomonadati</taxon>
        <taxon>Pseudomonadota</taxon>
        <taxon>Alphaproteobacteria</taxon>
        <taxon>Hyphomicrobiales</taxon>
        <taxon>Stappiaceae</taxon>
        <taxon>Pseudovibrio</taxon>
    </lineage>
</organism>
<dbReference type="InterPro" id="IPR011049">
    <property type="entry name" value="Serralysin-like_metalloprot_C"/>
</dbReference>
<dbReference type="InterPro" id="IPR018511">
    <property type="entry name" value="Hemolysin-typ_Ca-bd_CS"/>
</dbReference>
<dbReference type="Pfam" id="PF00353">
    <property type="entry name" value="HemolysinCabind"/>
    <property type="match status" value="5"/>
</dbReference>
<evidence type="ECO:0000313" key="3">
    <source>
        <dbReference type="EMBL" id="SFU15668.1"/>
    </source>
</evidence>
<accession>A0A1I7DVF7</accession>
<dbReference type="GO" id="GO:0005509">
    <property type="term" value="F:calcium ion binding"/>
    <property type="evidence" value="ECO:0007669"/>
    <property type="project" value="InterPro"/>
</dbReference>
<evidence type="ECO:0000313" key="4">
    <source>
        <dbReference type="Proteomes" id="UP000183371"/>
    </source>
</evidence>
<dbReference type="InterPro" id="IPR050557">
    <property type="entry name" value="RTX_toxin/Mannuronan_C5-epim"/>
</dbReference>
<evidence type="ECO:0000256" key="2">
    <source>
        <dbReference type="ARBA" id="ARBA00022525"/>
    </source>
</evidence>
<keyword evidence="2" id="KW-0964">Secreted</keyword>
<keyword evidence="4" id="KW-1185">Reference proteome</keyword>
<dbReference type="SUPFAM" id="SSF49313">
    <property type="entry name" value="Cadherin-like"/>
    <property type="match status" value="1"/>
</dbReference>
<dbReference type="InterPro" id="IPR015919">
    <property type="entry name" value="Cadherin-like_sf"/>
</dbReference>
<dbReference type="Pfam" id="PF05345">
    <property type="entry name" value="He_PIG"/>
    <property type="match status" value="1"/>
</dbReference>
<evidence type="ECO:0000256" key="1">
    <source>
        <dbReference type="ARBA" id="ARBA00004613"/>
    </source>
</evidence>
<dbReference type="EMBL" id="FPBD01000011">
    <property type="protein sequence ID" value="SFU15668.1"/>
    <property type="molecule type" value="Genomic_DNA"/>
</dbReference>
<dbReference type="InterPro" id="IPR001343">
    <property type="entry name" value="Hemolysn_Ca-bd"/>
</dbReference>
<dbReference type="PRINTS" id="PR00313">
    <property type="entry name" value="CABNDNGRPT"/>
</dbReference>